<evidence type="ECO:0000313" key="3">
    <source>
        <dbReference type="Proteomes" id="UP000635902"/>
    </source>
</evidence>
<dbReference type="Proteomes" id="UP000635902">
    <property type="component" value="Unassembled WGS sequence"/>
</dbReference>
<dbReference type="RefSeq" id="WP_194556423.1">
    <property type="nucleotide sequence ID" value="NZ_JADKMY010000001.1"/>
</dbReference>
<evidence type="ECO:0000313" key="2">
    <source>
        <dbReference type="EMBL" id="MBF4553646.1"/>
    </source>
</evidence>
<gene>
    <name evidence="2" type="ORF">IRY30_06070</name>
</gene>
<protein>
    <recommendedName>
        <fullName evidence="4">FCS-type domain-containing protein</fullName>
    </recommendedName>
</protein>
<reference evidence="2 3" key="1">
    <citation type="submission" date="2020-10" db="EMBL/GenBank/DDBJ databases">
        <title>Novel species in genus Corynebacterium.</title>
        <authorList>
            <person name="Zhang G."/>
        </authorList>
    </citation>
    <scope>NUCLEOTIDE SEQUENCE [LARGE SCALE GENOMIC DNA]</scope>
    <source>
        <strain evidence="2 3">DSM 45110</strain>
    </source>
</reference>
<keyword evidence="3" id="KW-1185">Reference proteome</keyword>
<feature type="region of interest" description="Disordered" evidence="1">
    <location>
        <begin position="1"/>
        <end position="20"/>
    </location>
</feature>
<sequence length="126" mass="14245">MPASETELSNRPEPRNRKRAQQCLWCAGEMEQSESGRPRKFCSQSCRQRAYEQRRKLSHTDIPGDSVIYSSQAANELLDGLFELRCAAEDIRTAVEEGEEAASVSELTAELVEIARRLEKLRGQSD</sequence>
<accession>A0ABR9ZKL2</accession>
<organism evidence="2 3">
    <name type="scientific">Corynebacterium suicordis DSM 45110</name>
    <dbReference type="NCBI Taxonomy" id="1121369"/>
    <lineage>
        <taxon>Bacteria</taxon>
        <taxon>Bacillati</taxon>
        <taxon>Actinomycetota</taxon>
        <taxon>Actinomycetes</taxon>
        <taxon>Mycobacteriales</taxon>
        <taxon>Corynebacteriaceae</taxon>
        <taxon>Corynebacterium</taxon>
    </lineage>
</organism>
<evidence type="ECO:0000256" key="1">
    <source>
        <dbReference type="SAM" id="MobiDB-lite"/>
    </source>
</evidence>
<comment type="caution">
    <text evidence="2">The sequence shown here is derived from an EMBL/GenBank/DDBJ whole genome shotgun (WGS) entry which is preliminary data.</text>
</comment>
<proteinExistence type="predicted"/>
<dbReference type="EMBL" id="JADKMY010000001">
    <property type="protein sequence ID" value="MBF4553646.1"/>
    <property type="molecule type" value="Genomic_DNA"/>
</dbReference>
<name>A0ABR9ZKL2_9CORY</name>
<evidence type="ECO:0008006" key="4">
    <source>
        <dbReference type="Google" id="ProtNLM"/>
    </source>
</evidence>